<comment type="caution">
    <text evidence="3">The sequence shown here is derived from an EMBL/GenBank/DDBJ whole genome shotgun (WGS) entry which is preliminary data.</text>
</comment>
<proteinExistence type="predicted"/>
<evidence type="ECO:0000313" key="4">
    <source>
        <dbReference type="Proteomes" id="UP001218218"/>
    </source>
</evidence>
<feature type="transmembrane region" description="Helical" evidence="2">
    <location>
        <begin position="243"/>
        <end position="262"/>
    </location>
</feature>
<keyword evidence="2" id="KW-0472">Membrane</keyword>
<dbReference type="AlphaFoldDB" id="A0AAD6YWX3"/>
<keyword evidence="2" id="KW-1133">Transmembrane helix</keyword>
<feature type="compositionally biased region" description="Low complexity" evidence="1">
    <location>
        <begin position="218"/>
        <end position="227"/>
    </location>
</feature>
<dbReference type="EMBL" id="JARIHO010000152">
    <property type="protein sequence ID" value="KAJ7300788.1"/>
    <property type="molecule type" value="Genomic_DNA"/>
</dbReference>
<feature type="compositionally biased region" description="Basic and acidic residues" evidence="1">
    <location>
        <begin position="180"/>
        <end position="191"/>
    </location>
</feature>
<dbReference type="Proteomes" id="UP001218218">
    <property type="component" value="Unassembled WGS sequence"/>
</dbReference>
<feature type="region of interest" description="Disordered" evidence="1">
    <location>
        <begin position="122"/>
        <end position="235"/>
    </location>
</feature>
<accession>A0AAD6YWX3</accession>
<protein>
    <recommendedName>
        <fullName evidence="5">Transmembrane protein</fullName>
    </recommendedName>
</protein>
<evidence type="ECO:0008006" key="5">
    <source>
        <dbReference type="Google" id="ProtNLM"/>
    </source>
</evidence>
<organism evidence="3 4">
    <name type="scientific">Mycena albidolilacea</name>
    <dbReference type="NCBI Taxonomy" id="1033008"/>
    <lineage>
        <taxon>Eukaryota</taxon>
        <taxon>Fungi</taxon>
        <taxon>Dikarya</taxon>
        <taxon>Basidiomycota</taxon>
        <taxon>Agaricomycotina</taxon>
        <taxon>Agaricomycetes</taxon>
        <taxon>Agaricomycetidae</taxon>
        <taxon>Agaricales</taxon>
        <taxon>Marasmiineae</taxon>
        <taxon>Mycenaceae</taxon>
        <taxon>Mycena</taxon>
    </lineage>
</organism>
<keyword evidence="2" id="KW-0812">Transmembrane</keyword>
<reference evidence="3" key="1">
    <citation type="submission" date="2023-03" db="EMBL/GenBank/DDBJ databases">
        <title>Massive genome expansion in bonnet fungi (Mycena s.s.) driven by repeated elements and novel gene families across ecological guilds.</title>
        <authorList>
            <consortium name="Lawrence Berkeley National Laboratory"/>
            <person name="Harder C.B."/>
            <person name="Miyauchi S."/>
            <person name="Viragh M."/>
            <person name="Kuo A."/>
            <person name="Thoen E."/>
            <person name="Andreopoulos B."/>
            <person name="Lu D."/>
            <person name="Skrede I."/>
            <person name="Drula E."/>
            <person name="Henrissat B."/>
            <person name="Morin E."/>
            <person name="Kohler A."/>
            <person name="Barry K."/>
            <person name="LaButti K."/>
            <person name="Morin E."/>
            <person name="Salamov A."/>
            <person name="Lipzen A."/>
            <person name="Mereny Z."/>
            <person name="Hegedus B."/>
            <person name="Baldrian P."/>
            <person name="Stursova M."/>
            <person name="Weitz H."/>
            <person name="Taylor A."/>
            <person name="Grigoriev I.V."/>
            <person name="Nagy L.G."/>
            <person name="Martin F."/>
            <person name="Kauserud H."/>
        </authorList>
    </citation>
    <scope>NUCLEOTIDE SEQUENCE</scope>
    <source>
        <strain evidence="3">CBHHK002</strain>
    </source>
</reference>
<gene>
    <name evidence="3" type="ORF">DFH08DRAFT_997687</name>
</gene>
<evidence type="ECO:0000256" key="1">
    <source>
        <dbReference type="SAM" id="MobiDB-lite"/>
    </source>
</evidence>
<evidence type="ECO:0000313" key="3">
    <source>
        <dbReference type="EMBL" id="KAJ7300788.1"/>
    </source>
</evidence>
<evidence type="ECO:0000256" key="2">
    <source>
        <dbReference type="SAM" id="Phobius"/>
    </source>
</evidence>
<feature type="transmembrane region" description="Helical" evidence="2">
    <location>
        <begin position="325"/>
        <end position="344"/>
    </location>
</feature>
<keyword evidence="4" id="KW-1185">Reference proteome</keyword>
<name>A0AAD6YWX3_9AGAR</name>
<sequence length="429" mass="47392">MLNPEFQVARDKEVAPDSKLNDNHFAGMAAGTKSAGMLSEEKWAVVLRNCNIIPIERPAEISRPAFVCTELTSGARPVFGSSPSRSEFAPVGFRYDSDCEWCVFSAPNIVIYNIEIQDMPREQCSASSEDGADESDSQRAMSATPTKYEAVAEDNASESEQEEEEGKAGVAWSETESDTEGERAEGQESGRIRISSRVRLAAPPDRECHGKKEAFKKLSSSQLLSRSRGPHKPSCMPSRPVCFLAPLLFSALLLSFILSLIARHRLRQLGRARAPLQKTQNDAWLKPSEENISANVRLRVELGHFHVLPYENRGRRTDEESKKTFYVVLAVSFAAVSTMVYYTFFLPARMHRPTDVIIVPPQIQTPPLPSGLCLTTPSQALRIEILIEGFEHIHVVAPSKKILGSQEEAAGNGREADPKNACRGGHGRK</sequence>
<feature type="region of interest" description="Disordered" evidence="1">
    <location>
        <begin position="406"/>
        <end position="429"/>
    </location>
</feature>
<feature type="compositionally biased region" description="Acidic residues" evidence="1">
    <location>
        <begin position="151"/>
        <end position="165"/>
    </location>
</feature>
<feature type="compositionally biased region" description="Basic and acidic residues" evidence="1">
    <location>
        <begin position="204"/>
        <end position="216"/>
    </location>
</feature>